<organism evidence="2 3">
    <name type="scientific">Bacillus luti</name>
    <dbReference type="NCBI Taxonomy" id="2026191"/>
    <lineage>
        <taxon>Bacteria</taxon>
        <taxon>Bacillati</taxon>
        <taxon>Bacillota</taxon>
        <taxon>Bacilli</taxon>
        <taxon>Bacillales</taxon>
        <taxon>Bacillaceae</taxon>
        <taxon>Bacillus</taxon>
        <taxon>Bacillus cereus group</taxon>
    </lineage>
</organism>
<gene>
    <name evidence="2" type="ORF">F8163_15060</name>
</gene>
<dbReference type="RefSeq" id="WP_151626536.1">
    <property type="nucleotide sequence ID" value="NZ_WBPG01000020.1"/>
</dbReference>
<sequence>MEDVFFMVLCFFISCGIILFGIKIDKETFKEQRMNSLIFSVLTPFPIVLSLSFYLFKIFAIGVGLAILYSIFYDVYSYFWL</sequence>
<protein>
    <submittedName>
        <fullName evidence="2">Protoheme IX farnesyltransferase</fullName>
    </submittedName>
</protein>
<name>A0A7V7V4F5_9BACI</name>
<evidence type="ECO:0000313" key="2">
    <source>
        <dbReference type="EMBL" id="KAB2442520.1"/>
    </source>
</evidence>
<feature type="transmembrane region" description="Helical" evidence="1">
    <location>
        <begin position="6"/>
        <end position="24"/>
    </location>
</feature>
<keyword evidence="1" id="KW-0812">Transmembrane</keyword>
<keyword evidence="2" id="KW-0808">Transferase</keyword>
<accession>A0A7V7V4F5</accession>
<keyword evidence="1" id="KW-0472">Membrane</keyword>
<proteinExistence type="predicted"/>
<comment type="caution">
    <text evidence="2">The sequence shown here is derived from an EMBL/GenBank/DDBJ whole genome shotgun (WGS) entry which is preliminary data.</text>
</comment>
<dbReference type="Proteomes" id="UP000470409">
    <property type="component" value="Unassembled WGS sequence"/>
</dbReference>
<dbReference type="AlphaFoldDB" id="A0A7V7V4F5"/>
<feature type="transmembrane region" description="Helical" evidence="1">
    <location>
        <begin position="36"/>
        <end position="55"/>
    </location>
</feature>
<dbReference type="GO" id="GO:0016740">
    <property type="term" value="F:transferase activity"/>
    <property type="evidence" value="ECO:0007669"/>
    <property type="project" value="UniProtKB-KW"/>
</dbReference>
<feature type="transmembrane region" description="Helical" evidence="1">
    <location>
        <begin position="61"/>
        <end position="80"/>
    </location>
</feature>
<reference evidence="2 3" key="1">
    <citation type="submission" date="2019-10" db="EMBL/GenBank/DDBJ databases">
        <title>Bacillus from the desert of Cuatro Cinegas, Coahuila.</title>
        <authorList>
            <person name="Olmedo-Alvarez G."/>
            <person name="Saldana S."/>
            <person name="Barcelo D."/>
        </authorList>
    </citation>
    <scope>NUCLEOTIDE SEQUENCE [LARGE SCALE GENOMIC DNA]</scope>
    <source>
        <strain evidence="2 3">CH155b_5T</strain>
    </source>
</reference>
<keyword evidence="1" id="KW-1133">Transmembrane helix</keyword>
<evidence type="ECO:0000313" key="3">
    <source>
        <dbReference type="Proteomes" id="UP000470409"/>
    </source>
</evidence>
<dbReference type="EMBL" id="WBPG01000020">
    <property type="protein sequence ID" value="KAB2442520.1"/>
    <property type="molecule type" value="Genomic_DNA"/>
</dbReference>
<evidence type="ECO:0000256" key="1">
    <source>
        <dbReference type="SAM" id="Phobius"/>
    </source>
</evidence>